<gene>
    <name evidence="2" type="ORF">DC094_00445</name>
</gene>
<dbReference type="NCBIfam" id="TIGR02532">
    <property type="entry name" value="IV_pilin_GFxxxE"/>
    <property type="match status" value="1"/>
</dbReference>
<feature type="transmembrane region" description="Helical" evidence="1">
    <location>
        <begin position="21"/>
        <end position="46"/>
    </location>
</feature>
<keyword evidence="1" id="KW-1133">Transmembrane helix</keyword>
<dbReference type="Proteomes" id="UP000244906">
    <property type="component" value="Unassembled WGS sequence"/>
</dbReference>
<reference evidence="2 3" key="1">
    <citation type="submission" date="2018-04" db="EMBL/GenBank/DDBJ databases">
        <title>Thalassorhabdus spongiae gen. nov., sp. nov., isolated from a marine sponge in South-West Iceland.</title>
        <authorList>
            <person name="Knobloch S."/>
            <person name="Daussin A."/>
            <person name="Johannsson R."/>
            <person name="Marteinsson V.T."/>
        </authorList>
    </citation>
    <scope>NUCLEOTIDE SEQUENCE [LARGE SCALE GENOMIC DNA]</scope>
    <source>
        <strain evidence="2 3">Hp12</strain>
    </source>
</reference>
<comment type="caution">
    <text evidence="2">The sequence shown here is derived from an EMBL/GenBank/DDBJ whole genome shotgun (WGS) entry which is preliminary data.</text>
</comment>
<evidence type="ECO:0008006" key="4">
    <source>
        <dbReference type="Google" id="ProtNLM"/>
    </source>
</evidence>
<accession>A0A2V1GYN7</accession>
<sequence length="209" mass="23166">MLDKPYCLKDYSVKQIYSKQPAGFSLLEVMITLVLLSLGSLSLGYVQLESMTISYQSKQFSEAELLMEEIANTLVANRSLLGNDDLFQKKPGDDFPAYTILDDANNQPYKQTCHSEPCSKLEFSKASLATWQTRIKSKLPVTGGILKDDTFICRDSDPTDNINCDGLGDSFHIFLSWQDTSAVTPELAPGTDPATQVKNHFSAQLVLIP</sequence>
<proteinExistence type="predicted"/>
<dbReference type="EMBL" id="QDDL01000001">
    <property type="protein sequence ID" value="PVZ71549.1"/>
    <property type="molecule type" value="Genomic_DNA"/>
</dbReference>
<dbReference type="PROSITE" id="PS00409">
    <property type="entry name" value="PROKAR_NTER_METHYL"/>
    <property type="match status" value="1"/>
</dbReference>
<keyword evidence="1" id="KW-0812">Transmembrane</keyword>
<organism evidence="2 3">
    <name type="scientific">Pelagibaculum spongiae</name>
    <dbReference type="NCBI Taxonomy" id="2080658"/>
    <lineage>
        <taxon>Bacteria</taxon>
        <taxon>Pseudomonadati</taxon>
        <taxon>Pseudomonadota</taxon>
        <taxon>Gammaproteobacteria</taxon>
        <taxon>Oceanospirillales</taxon>
        <taxon>Pelagibaculum</taxon>
    </lineage>
</organism>
<dbReference type="Pfam" id="PF07963">
    <property type="entry name" value="N_methyl"/>
    <property type="match status" value="1"/>
</dbReference>
<dbReference type="AlphaFoldDB" id="A0A2V1GYN7"/>
<evidence type="ECO:0000313" key="2">
    <source>
        <dbReference type="EMBL" id="PVZ71549.1"/>
    </source>
</evidence>
<keyword evidence="3" id="KW-1185">Reference proteome</keyword>
<protein>
    <recommendedName>
        <fullName evidence="4">Type IV pilus modification protein PilV</fullName>
    </recommendedName>
</protein>
<dbReference type="InterPro" id="IPR012902">
    <property type="entry name" value="N_methyl_site"/>
</dbReference>
<name>A0A2V1GYN7_9GAMM</name>
<keyword evidence="1" id="KW-0472">Membrane</keyword>
<evidence type="ECO:0000256" key="1">
    <source>
        <dbReference type="SAM" id="Phobius"/>
    </source>
</evidence>
<evidence type="ECO:0000313" key="3">
    <source>
        <dbReference type="Proteomes" id="UP000244906"/>
    </source>
</evidence>